<evidence type="ECO:0000313" key="4">
    <source>
        <dbReference type="Proteomes" id="UP001500975"/>
    </source>
</evidence>
<sequence length="121" mass="11690">MASWVEKVRAWPAMLALALGGRAGAGSGAAATGAGAGAGAAAGLTGADAVAGAGAGAGAVAQAASVAATAAAALQRAGPRRKEKGMPIRGFMLRSGSERIGLRARRSDDDYFSVILKNAVP</sequence>
<dbReference type="Proteomes" id="UP001500975">
    <property type="component" value="Unassembled WGS sequence"/>
</dbReference>
<feature type="chain" id="PRO_5046495614" evidence="2">
    <location>
        <begin position="26"/>
        <end position="121"/>
    </location>
</feature>
<gene>
    <name evidence="3" type="ORF">GCM10023165_31760</name>
</gene>
<keyword evidence="1" id="KW-0472">Membrane</keyword>
<reference evidence="4" key="1">
    <citation type="journal article" date="2019" name="Int. J. Syst. Evol. Microbiol.">
        <title>The Global Catalogue of Microorganisms (GCM) 10K type strain sequencing project: providing services to taxonomists for standard genome sequencing and annotation.</title>
        <authorList>
            <consortium name="The Broad Institute Genomics Platform"/>
            <consortium name="The Broad Institute Genome Sequencing Center for Infectious Disease"/>
            <person name="Wu L."/>
            <person name="Ma J."/>
        </authorList>
    </citation>
    <scope>NUCLEOTIDE SEQUENCE [LARGE SCALE GENOMIC DNA]</scope>
    <source>
        <strain evidence="4">JCM 17804</strain>
    </source>
</reference>
<comment type="caution">
    <text evidence="3">The sequence shown here is derived from an EMBL/GenBank/DDBJ whole genome shotgun (WGS) entry which is preliminary data.</text>
</comment>
<name>A0ABP8HXR0_9BURK</name>
<accession>A0ABP8HXR0</accession>
<protein>
    <submittedName>
        <fullName evidence="3">Uncharacterized protein</fullName>
    </submittedName>
</protein>
<feature type="signal peptide" evidence="2">
    <location>
        <begin position="1"/>
        <end position="25"/>
    </location>
</feature>
<keyword evidence="1" id="KW-0812">Transmembrane</keyword>
<proteinExistence type="predicted"/>
<feature type="transmembrane region" description="Helical" evidence="1">
    <location>
        <begin position="49"/>
        <end position="74"/>
    </location>
</feature>
<dbReference type="EMBL" id="BAABGJ010000043">
    <property type="protein sequence ID" value="GAA4346955.1"/>
    <property type="molecule type" value="Genomic_DNA"/>
</dbReference>
<keyword evidence="4" id="KW-1185">Reference proteome</keyword>
<evidence type="ECO:0000313" key="3">
    <source>
        <dbReference type="EMBL" id="GAA4346955.1"/>
    </source>
</evidence>
<evidence type="ECO:0000256" key="2">
    <source>
        <dbReference type="SAM" id="SignalP"/>
    </source>
</evidence>
<evidence type="ECO:0000256" key="1">
    <source>
        <dbReference type="SAM" id="Phobius"/>
    </source>
</evidence>
<keyword evidence="2" id="KW-0732">Signal</keyword>
<organism evidence="3 4">
    <name type="scientific">Variovorax defluvii</name>
    <dbReference type="NCBI Taxonomy" id="913761"/>
    <lineage>
        <taxon>Bacteria</taxon>
        <taxon>Pseudomonadati</taxon>
        <taxon>Pseudomonadota</taxon>
        <taxon>Betaproteobacteria</taxon>
        <taxon>Burkholderiales</taxon>
        <taxon>Comamonadaceae</taxon>
        <taxon>Variovorax</taxon>
    </lineage>
</organism>
<keyword evidence="1" id="KW-1133">Transmembrane helix</keyword>